<feature type="region of interest" description="Disordered" evidence="1">
    <location>
        <begin position="1"/>
        <end position="23"/>
    </location>
</feature>
<sequence length="175" mass="20117">MIETERGRQRLPEQYHPESLMSPPMHPAPGALPKCDFLPLSQPAQGLAARLMCILGCLKVSLIGTKECWPWQSTVSCFWLHTTEPTITLWRPAGKPGGVSKKELLKWVEGGSLHQYFVITNNIPTRNNLLLKAHNKPNCLQHNDNMLEKKEEQENITECYRHLFQPLELQRWVLQ</sequence>
<protein>
    <submittedName>
        <fullName evidence="2">Uncharacterized protein</fullName>
    </submittedName>
</protein>
<name>A0ABV0MYH2_9TELE</name>
<dbReference type="EMBL" id="JAHRIO010020151">
    <property type="protein sequence ID" value="MEQ2164181.1"/>
    <property type="molecule type" value="Genomic_DNA"/>
</dbReference>
<proteinExistence type="predicted"/>
<organism evidence="2 3">
    <name type="scientific">Goodea atripinnis</name>
    <dbReference type="NCBI Taxonomy" id="208336"/>
    <lineage>
        <taxon>Eukaryota</taxon>
        <taxon>Metazoa</taxon>
        <taxon>Chordata</taxon>
        <taxon>Craniata</taxon>
        <taxon>Vertebrata</taxon>
        <taxon>Euteleostomi</taxon>
        <taxon>Actinopterygii</taxon>
        <taxon>Neopterygii</taxon>
        <taxon>Teleostei</taxon>
        <taxon>Neoteleostei</taxon>
        <taxon>Acanthomorphata</taxon>
        <taxon>Ovalentaria</taxon>
        <taxon>Atherinomorphae</taxon>
        <taxon>Cyprinodontiformes</taxon>
        <taxon>Goodeidae</taxon>
        <taxon>Goodea</taxon>
    </lineage>
</organism>
<feature type="compositionally biased region" description="Basic and acidic residues" evidence="1">
    <location>
        <begin position="1"/>
        <end position="16"/>
    </location>
</feature>
<keyword evidence="3" id="KW-1185">Reference proteome</keyword>
<gene>
    <name evidence="2" type="ORF">GOODEAATRI_003960</name>
</gene>
<comment type="caution">
    <text evidence="2">The sequence shown here is derived from an EMBL/GenBank/DDBJ whole genome shotgun (WGS) entry which is preliminary data.</text>
</comment>
<dbReference type="Proteomes" id="UP001476798">
    <property type="component" value="Unassembled WGS sequence"/>
</dbReference>
<accession>A0ABV0MYH2</accession>
<reference evidence="2 3" key="1">
    <citation type="submission" date="2021-06" db="EMBL/GenBank/DDBJ databases">
        <authorList>
            <person name="Palmer J.M."/>
        </authorList>
    </citation>
    <scope>NUCLEOTIDE SEQUENCE [LARGE SCALE GENOMIC DNA]</scope>
    <source>
        <strain evidence="2 3">GA_2019</strain>
        <tissue evidence="2">Muscle</tissue>
    </source>
</reference>
<evidence type="ECO:0000313" key="3">
    <source>
        <dbReference type="Proteomes" id="UP001476798"/>
    </source>
</evidence>
<evidence type="ECO:0000256" key="1">
    <source>
        <dbReference type="SAM" id="MobiDB-lite"/>
    </source>
</evidence>
<evidence type="ECO:0000313" key="2">
    <source>
        <dbReference type="EMBL" id="MEQ2164181.1"/>
    </source>
</evidence>